<dbReference type="PIRSF" id="PIRSF011386">
    <property type="entry name" value="FixH"/>
    <property type="match status" value="1"/>
</dbReference>
<evidence type="ECO:0000313" key="2">
    <source>
        <dbReference type="EMBL" id="RJX67946.1"/>
    </source>
</evidence>
<name>A0A419R1V2_9SPHN</name>
<proteinExistence type="predicted"/>
<evidence type="ECO:0000313" key="3">
    <source>
        <dbReference type="Proteomes" id="UP000284322"/>
    </source>
</evidence>
<protein>
    <recommendedName>
        <fullName evidence="4">Nitrogen fixation protein FixH</fullName>
    </recommendedName>
</protein>
<keyword evidence="1" id="KW-1133">Transmembrane helix</keyword>
<dbReference type="InterPro" id="IPR018037">
    <property type="entry name" value="FixH_proteobacterial"/>
</dbReference>
<keyword evidence="1" id="KW-0472">Membrane</keyword>
<dbReference type="Pfam" id="PF05751">
    <property type="entry name" value="FixH"/>
    <property type="match status" value="1"/>
</dbReference>
<dbReference type="InterPro" id="IPR008620">
    <property type="entry name" value="FixH"/>
</dbReference>
<organism evidence="2 3">
    <name type="scientific">Tsuneonella suprasediminis</name>
    <dbReference type="NCBI Taxonomy" id="2306996"/>
    <lineage>
        <taxon>Bacteria</taxon>
        <taxon>Pseudomonadati</taxon>
        <taxon>Pseudomonadota</taxon>
        <taxon>Alphaproteobacteria</taxon>
        <taxon>Sphingomonadales</taxon>
        <taxon>Erythrobacteraceae</taxon>
        <taxon>Tsuneonella</taxon>
    </lineage>
</organism>
<dbReference type="RefSeq" id="WP_120108963.1">
    <property type="nucleotide sequence ID" value="NZ_RAHJ01000018.1"/>
</dbReference>
<comment type="caution">
    <text evidence="2">The sequence shown here is derived from an EMBL/GenBank/DDBJ whole genome shotgun (WGS) entry which is preliminary data.</text>
</comment>
<sequence>MTQQKQERVRGQFTGWHIFAILVVFFGVVVGVNVLMARFALSTFGGVTVENSYVASQHFNRWLDEAAKEKALGWSADVVRREDGRLEITLSGPGDGVVVTAEAWHPLGREADRMVAFDLASAGHFVSREALPAGRWTLRLKVEQGGDMWREEVALQ</sequence>
<dbReference type="OrthoDB" id="1495896at2"/>
<keyword evidence="3" id="KW-1185">Reference proteome</keyword>
<evidence type="ECO:0000256" key="1">
    <source>
        <dbReference type="SAM" id="Phobius"/>
    </source>
</evidence>
<reference evidence="2 3" key="1">
    <citation type="submission" date="2018-09" db="EMBL/GenBank/DDBJ databases">
        <title>Altererythrobacter sp.Ery1 and Ery12, the genome sequencing of novel strains in genus Alterythrobacter.</title>
        <authorList>
            <person name="Cheng H."/>
            <person name="Wu Y.-H."/>
            <person name="Fang C."/>
            <person name="Xu X.-W."/>
        </authorList>
    </citation>
    <scope>NUCLEOTIDE SEQUENCE [LARGE SCALE GENOMIC DNA]</scope>
    <source>
        <strain evidence="2 3">Ery12</strain>
    </source>
</reference>
<accession>A0A419R1V2</accession>
<dbReference type="Proteomes" id="UP000284322">
    <property type="component" value="Unassembled WGS sequence"/>
</dbReference>
<dbReference type="AlphaFoldDB" id="A0A419R1V2"/>
<feature type="transmembrane region" description="Helical" evidence="1">
    <location>
        <begin position="16"/>
        <end position="36"/>
    </location>
</feature>
<keyword evidence="1" id="KW-0812">Transmembrane</keyword>
<dbReference type="EMBL" id="RAHJ01000018">
    <property type="protein sequence ID" value="RJX67946.1"/>
    <property type="molecule type" value="Genomic_DNA"/>
</dbReference>
<gene>
    <name evidence="2" type="ORF">D6858_08345</name>
</gene>
<evidence type="ECO:0008006" key="4">
    <source>
        <dbReference type="Google" id="ProtNLM"/>
    </source>
</evidence>